<evidence type="ECO:0000313" key="1">
    <source>
        <dbReference type="EMBL" id="KAK8842621.1"/>
    </source>
</evidence>
<organism evidence="1 2">
    <name type="scientific">Tritrichomonas musculus</name>
    <dbReference type="NCBI Taxonomy" id="1915356"/>
    <lineage>
        <taxon>Eukaryota</taxon>
        <taxon>Metamonada</taxon>
        <taxon>Parabasalia</taxon>
        <taxon>Tritrichomonadida</taxon>
        <taxon>Tritrichomonadidae</taxon>
        <taxon>Tritrichomonas</taxon>
    </lineage>
</organism>
<reference evidence="1 2" key="1">
    <citation type="submission" date="2024-04" db="EMBL/GenBank/DDBJ databases">
        <title>Tritrichomonas musculus Genome.</title>
        <authorList>
            <person name="Alves-Ferreira E."/>
            <person name="Grigg M."/>
            <person name="Lorenzi H."/>
            <person name="Galac M."/>
        </authorList>
    </citation>
    <scope>NUCLEOTIDE SEQUENCE [LARGE SCALE GENOMIC DNA]</scope>
    <source>
        <strain evidence="1 2">EAF2021</strain>
    </source>
</reference>
<dbReference type="EMBL" id="JAPFFF010000037">
    <property type="protein sequence ID" value="KAK8842621.1"/>
    <property type="molecule type" value="Genomic_DNA"/>
</dbReference>
<evidence type="ECO:0008006" key="3">
    <source>
        <dbReference type="Google" id="ProtNLM"/>
    </source>
</evidence>
<comment type="caution">
    <text evidence="1">The sequence shown here is derived from an EMBL/GenBank/DDBJ whole genome shotgun (WGS) entry which is preliminary data.</text>
</comment>
<proteinExistence type="predicted"/>
<keyword evidence="2" id="KW-1185">Reference proteome</keyword>
<accession>A0ABR2H8X1</accession>
<name>A0ABR2H8X1_9EUKA</name>
<gene>
    <name evidence="1" type="ORF">M9Y10_025480</name>
</gene>
<sequence>MIFFIFLHSIFSTNEDTLFKPIRLLFPDEKLTQQQTNTSQHDSLNQTLINDIKQMIKQVNETLNSLKDGSHNINESLQYLAEQVESITNSSDIEVLFQVINQFEQFTSNYTSEVDRIVSDIVNKKINELLVFKEIIVNYVPKSNLGFIRRSEIKPVTKPINQISIFPNFTFETLRPYACRKIVFDNFSDAGNSSVIEANLLFFLKGRLYISPVKCHILIKKPTTVKLPNPVLFDKFIIQSLRTLGESNNFTLPTFHLYEPGRIKN</sequence>
<dbReference type="Proteomes" id="UP001470230">
    <property type="component" value="Unassembled WGS sequence"/>
</dbReference>
<evidence type="ECO:0000313" key="2">
    <source>
        <dbReference type="Proteomes" id="UP001470230"/>
    </source>
</evidence>
<protein>
    <recommendedName>
        <fullName evidence="3">SUN domain-containing protein</fullName>
    </recommendedName>
</protein>